<dbReference type="GO" id="GO:0034045">
    <property type="term" value="C:phagophore assembly site membrane"/>
    <property type="evidence" value="ECO:0007669"/>
    <property type="project" value="UniProtKB-SubCell"/>
</dbReference>
<dbReference type="GO" id="GO:0010506">
    <property type="term" value="P:regulation of autophagy"/>
    <property type="evidence" value="ECO:0007669"/>
    <property type="project" value="InterPro"/>
</dbReference>
<dbReference type="InterPro" id="IPR008271">
    <property type="entry name" value="Ser/Thr_kinase_AS"/>
</dbReference>
<keyword evidence="6" id="KW-0418">Kinase</keyword>
<dbReference type="PANTHER" id="PTHR24348">
    <property type="entry name" value="SERINE/THREONINE-PROTEIN KINASE UNC-51-RELATED"/>
    <property type="match status" value="1"/>
</dbReference>
<dbReference type="GO" id="GO:0004674">
    <property type="term" value="F:protein serine/threonine kinase activity"/>
    <property type="evidence" value="ECO:0007669"/>
    <property type="project" value="InterPro"/>
</dbReference>
<dbReference type="OrthoDB" id="1668230at2759"/>
<dbReference type="GO" id="GO:0005524">
    <property type="term" value="F:ATP binding"/>
    <property type="evidence" value="ECO:0007669"/>
    <property type="project" value="InterPro"/>
</dbReference>
<name>A0A8K0W4G6_9PLEO</name>
<dbReference type="EMBL" id="JAGMVJ010000002">
    <property type="protein sequence ID" value="KAH7093725.1"/>
    <property type="molecule type" value="Genomic_DNA"/>
</dbReference>
<feature type="domain" description="Protein kinase" evidence="5">
    <location>
        <begin position="77"/>
        <end position="400"/>
    </location>
</feature>
<evidence type="ECO:0000256" key="1">
    <source>
        <dbReference type="ARBA" id="ARBA00004623"/>
    </source>
</evidence>
<dbReference type="GO" id="GO:0006914">
    <property type="term" value="P:autophagy"/>
    <property type="evidence" value="ECO:0007669"/>
    <property type="project" value="UniProtKB-KW"/>
</dbReference>
<dbReference type="SMART" id="SM00220">
    <property type="entry name" value="S_TKc"/>
    <property type="match status" value="1"/>
</dbReference>
<sequence length="409" mass="44226">MKLHDDTTFTPPTTPSHSKSNSASSDYLASLSSLRRGDSTASRTSRPSLDESCRPGRTDLMEFPYDLLDYEIQLDGKGRKKPIGSGAWSDVYLALPTTKRAAFVPVAPPMSPPLTPVHSRASSATEDSLHAIPPLYAIKVPASTSAKKVLNAEARILSHLSQYTDAAEHIVPFFGQDNRTGALVLQAMDGTLEDWIQTTLSPLNDSSRATKLASTFPALALSLIDSLIWMQDKSCIHADIKPSNILYSTSPASSSPTPHLIFSDFSSTILTTQGTTTSTPAPMGAGTWEFLDPSLLSSLSPATPSASTDLYSLAITLLFVILGASPFDGFKHNKFQQREMIKSGAPLQCLGYDDEGIRNATKLAALSRDLGFDVKMWFAKVLVKDHARRVGVAEWRAELVEGLKGKARL</sequence>
<keyword evidence="2" id="KW-0072">Autophagy</keyword>
<dbReference type="Proteomes" id="UP000813461">
    <property type="component" value="Unassembled WGS sequence"/>
</dbReference>
<keyword evidence="6" id="KW-0808">Transferase</keyword>
<dbReference type="InterPro" id="IPR011009">
    <property type="entry name" value="Kinase-like_dom_sf"/>
</dbReference>
<evidence type="ECO:0000259" key="5">
    <source>
        <dbReference type="PROSITE" id="PS50011"/>
    </source>
</evidence>
<evidence type="ECO:0000256" key="3">
    <source>
        <dbReference type="ARBA" id="ARBA00030237"/>
    </source>
</evidence>
<evidence type="ECO:0000256" key="2">
    <source>
        <dbReference type="ARBA" id="ARBA00023006"/>
    </source>
</evidence>
<evidence type="ECO:0000313" key="7">
    <source>
        <dbReference type="Proteomes" id="UP000813461"/>
    </source>
</evidence>
<feature type="compositionally biased region" description="Basic and acidic residues" evidence="4">
    <location>
        <begin position="48"/>
        <end position="57"/>
    </location>
</feature>
<feature type="compositionally biased region" description="Low complexity" evidence="4">
    <location>
        <begin position="18"/>
        <end position="34"/>
    </location>
</feature>
<dbReference type="Pfam" id="PF00069">
    <property type="entry name" value="Pkinase"/>
    <property type="match status" value="1"/>
</dbReference>
<proteinExistence type="predicted"/>
<accession>A0A8K0W4G6</accession>
<gene>
    <name evidence="6" type="ORF">FB567DRAFT_433438</name>
</gene>
<feature type="region of interest" description="Disordered" evidence="4">
    <location>
        <begin position="1"/>
        <end position="57"/>
    </location>
</feature>
<comment type="caution">
    <text evidence="6">The sequence shown here is derived from an EMBL/GenBank/DDBJ whole genome shotgun (WGS) entry which is preliminary data.</text>
</comment>
<keyword evidence="7" id="KW-1185">Reference proteome</keyword>
<comment type="subcellular location">
    <subcellularLocation>
        <location evidence="1">Preautophagosomal structure membrane</location>
        <topology evidence="1">Peripheral membrane protein</topology>
    </subcellularLocation>
</comment>
<dbReference type="InterPro" id="IPR045269">
    <property type="entry name" value="Atg1-like"/>
</dbReference>
<dbReference type="PANTHER" id="PTHR24348:SF68">
    <property type="entry name" value="SERINE_THREONINE-PROTEIN KINASE ATG1C"/>
    <property type="match status" value="1"/>
</dbReference>
<dbReference type="PROSITE" id="PS50011">
    <property type="entry name" value="PROTEIN_KINASE_DOM"/>
    <property type="match status" value="1"/>
</dbReference>
<dbReference type="InterPro" id="IPR000719">
    <property type="entry name" value="Prot_kinase_dom"/>
</dbReference>
<organism evidence="6 7">
    <name type="scientific">Paraphoma chrysanthemicola</name>
    <dbReference type="NCBI Taxonomy" id="798071"/>
    <lineage>
        <taxon>Eukaryota</taxon>
        <taxon>Fungi</taxon>
        <taxon>Dikarya</taxon>
        <taxon>Ascomycota</taxon>
        <taxon>Pezizomycotina</taxon>
        <taxon>Dothideomycetes</taxon>
        <taxon>Pleosporomycetidae</taxon>
        <taxon>Pleosporales</taxon>
        <taxon>Pleosporineae</taxon>
        <taxon>Phaeosphaeriaceae</taxon>
        <taxon>Paraphoma</taxon>
    </lineage>
</organism>
<dbReference type="Gene3D" id="1.10.510.10">
    <property type="entry name" value="Transferase(Phosphotransferase) domain 1"/>
    <property type="match status" value="1"/>
</dbReference>
<dbReference type="AlphaFoldDB" id="A0A8K0W4G6"/>
<dbReference type="SUPFAM" id="SSF56112">
    <property type="entry name" value="Protein kinase-like (PK-like)"/>
    <property type="match status" value="1"/>
</dbReference>
<dbReference type="PROSITE" id="PS00108">
    <property type="entry name" value="PROTEIN_KINASE_ST"/>
    <property type="match status" value="1"/>
</dbReference>
<evidence type="ECO:0000256" key="4">
    <source>
        <dbReference type="SAM" id="MobiDB-lite"/>
    </source>
</evidence>
<evidence type="ECO:0000313" key="6">
    <source>
        <dbReference type="EMBL" id="KAH7093725.1"/>
    </source>
</evidence>
<reference evidence="6" key="1">
    <citation type="journal article" date="2021" name="Nat. Commun.">
        <title>Genetic determinants of endophytism in the Arabidopsis root mycobiome.</title>
        <authorList>
            <person name="Mesny F."/>
            <person name="Miyauchi S."/>
            <person name="Thiergart T."/>
            <person name="Pickel B."/>
            <person name="Atanasova L."/>
            <person name="Karlsson M."/>
            <person name="Huettel B."/>
            <person name="Barry K.W."/>
            <person name="Haridas S."/>
            <person name="Chen C."/>
            <person name="Bauer D."/>
            <person name="Andreopoulos W."/>
            <person name="Pangilinan J."/>
            <person name="LaButti K."/>
            <person name="Riley R."/>
            <person name="Lipzen A."/>
            <person name="Clum A."/>
            <person name="Drula E."/>
            <person name="Henrissat B."/>
            <person name="Kohler A."/>
            <person name="Grigoriev I.V."/>
            <person name="Martin F.M."/>
            <person name="Hacquard S."/>
        </authorList>
    </citation>
    <scope>NUCLEOTIDE SEQUENCE</scope>
    <source>
        <strain evidence="6">MPI-SDFR-AT-0120</strain>
    </source>
</reference>
<protein>
    <recommendedName>
        <fullName evidence="3">Autophagy-related protein 1</fullName>
    </recommendedName>
</protein>